<dbReference type="PROSITE" id="PS00113">
    <property type="entry name" value="ADENYLATE_KINASE"/>
    <property type="match status" value="1"/>
</dbReference>
<dbReference type="GO" id="GO:0005524">
    <property type="term" value="F:ATP binding"/>
    <property type="evidence" value="ECO:0007669"/>
    <property type="project" value="UniProtKB-UniRule"/>
</dbReference>
<evidence type="ECO:0000256" key="5">
    <source>
        <dbReference type="ARBA" id="ARBA00022840"/>
    </source>
</evidence>
<dbReference type="NCBIfam" id="TIGR01351">
    <property type="entry name" value="adk"/>
    <property type="match status" value="1"/>
</dbReference>
<keyword evidence="2 6" id="KW-0545">Nucleotide biosynthesis</keyword>
<proteinExistence type="inferred from homology"/>
<keyword evidence="4 6" id="KW-0418">Kinase</keyword>
<protein>
    <recommendedName>
        <fullName evidence="6 8">Adenylate kinase</fullName>
        <shortName evidence="6">AK</shortName>
        <ecNumber evidence="6 8">2.7.4.3</ecNumber>
    </recommendedName>
    <alternativeName>
        <fullName evidence="6">ATP-AMP transphosphorylase</fullName>
    </alternativeName>
    <alternativeName>
        <fullName evidence="6">ATP:AMP phosphotransferase</fullName>
    </alternativeName>
    <alternativeName>
        <fullName evidence="6">Adenylate monophosphate kinase</fullName>
    </alternativeName>
</protein>
<evidence type="ECO:0000256" key="2">
    <source>
        <dbReference type="ARBA" id="ARBA00022727"/>
    </source>
</evidence>
<dbReference type="PRINTS" id="PR00094">
    <property type="entry name" value="ADENYLTKNASE"/>
</dbReference>
<feature type="binding site" evidence="6">
    <location>
        <begin position="87"/>
        <end position="90"/>
    </location>
    <ligand>
        <name>AMP</name>
        <dbReference type="ChEBI" id="CHEBI:456215"/>
    </ligand>
</feature>
<comment type="caution">
    <text evidence="10">The sequence shown here is derived from an EMBL/GenBank/DDBJ whole genome shotgun (WGS) entry which is preliminary data.</text>
</comment>
<dbReference type="Proteomes" id="UP000315938">
    <property type="component" value="Unassembled WGS sequence"/>
</dbReference>
<evidence type="ECO:0000256" key="8">
    <source>
        <dbReference type="RuleBase" id="RU003331"/>
    </source>
</evidence>
<gene>
    <name evidence="6" type="primary">adk</name>
    <name evidence="10" type="ORF">FNV44_05110</name>
</gene>
<feature type="domain" description="Adenylate kinase active site lid" evidence="9">
    <location>
        <begin position="129"/>
        <end position="164"/>
    </location>
</feature>
<dbReference type="InterPro" id="IPR000850">
    <property type="entry name" value="Adenylat/UMP-CMP_kin"/>
</dbReference>
<feature type="region of interest" description="NMP" evidence="6">
    <location>
        <begin position="32"/>
        <end position="61"/>
    </location>
</feature>
<feature type="binding site" evidence="6">
    <location>
        <position position="152"/>
    </location>
    <ligand>
        <name>Zn(2+)</name>
        <dbReference type="ChEBI" id="CHEBI:29105"/>
        <note>structural</note>
    </ligand>
</feature>
<evidence type="ECO:0000256" key="1">
    <source>
        <dbReference type="ARBA" id="ARBA00022679"/>
    </source>
</evidence>
<sequence length="217" mass="24354">MKTRMIFVGPPGAGKGSQAKIISQTLNIPHISTGDMFRTHIKGSTPLGLEAKKYTDQGLLVPDDVTNQMVKDRLSQKDVEKGFIFDGYPRTPDQAIFLDNLLMVTNQKLDVVLNISSSDEVIVKRITGRRTCPVCGAIYHVDNYPPKVAGICDNDGATLVQRKDDQKETIIRRLSVYKEETFPLIKYYAHKNLLMDVDGNQPLEVITKHVLEILEQK</sequence>
<dbReference type="HAMAP" id="MF_00235">
    <property type="entry name" value="Adenylate_kinase_Adk"/>
    <property type="match status" value="1"/>
</dbReference>
<comment type="pathway">
    <text evidence="6">Purine metabolism; AMP biosynthesis via salvage pathway; AMP from ADP: step 1/1.</text>
</comment>
<feature type="binding site" evidence="6">
    <location>
        <position position="38"/>
    </location>
    <ligand>
        <name>AMP</name>
        <dbReference type="ChEBI" id="CHEBI:456215"/>
    </ligand>
</feature>
<comment type="function">
    <text evidence="6">Catalyzes the reversible transfer of the terminal phosphate group between ATP and AMP. Plays an important role in cellular energy homeostasis and in adenine nucleotide metabolism.</text>
</comment>
<keyword evidence="5 6" id="KW-0067">ATP-binding</keyword>
<comment type="subcellular location">
    <subcellularLocation>
        <location evidence="6 8">Cytoplasm</location>
    </subcellularLocation>
</comment>
<dbReference type="EC" id="2.7.4.3" evidence="6 8"/>
<dbReference type="InterPro" id="IPR033690">
    <property type="entry name" value="Adenylat_kinase_CS"/>
</dbReference>
<accession>A0A553IJR2</accession>
<dbReference type="PANTHER" id="PTHR23359">
    <property type="entry name" value="NUCLEOTIDE KINASE"/>
    <property type="match status" value="1"/>
</dbReference>
<feature type="binding site" evidence="6">
    <location>
        <position position="132"/>
    </location>
    <ligand>
        <name>Zn(2+)</name>
        <dbReference type="ChEBI" id="CHEBI:29105"/>
        <note>structural</note>
    </ligand>
</feature>
<dbReference type="NCBIfam" id="NF001381">
    <property type="entry name" value="PRK00279.1-3"/>
    <property type="match status" value="1"/>
</dbReference>
<dbReference type="InterPro" id="IPR006259">
    <property type="entry name" value="Adenyl_kin_sub"/>
</dbReference>
<feature type="binding site" evidence="6">
    <location>
        <position position="135"/>
    </location>
    <ligand>
        <name>Zn(2+)</name>
        <dbReference type="ChEBI" id="CHEBI:29105"/>
        <note>structural</note>
    </ligand>
</feature>
<feature type="binding site" evidence="6">
    <location>
        <begin position="12"/>
        <end position="17"/>
    </location>
    <ligand>
        <name>ATP</name>
        <dbReference type="ChEBI" id="CHEBI:30616"/>
    </ligand>
</feature>
<dbReference type="Gene3D" id="3.40.50.300">
    <property type="entry name" value="P-loop containing nucleotide triphosphate hydrolases"/>
    <property type="match status" value="1"/>
</dbReference>
<dbReference type="GeneID" id="41338310"/>
<dbReference type="UniPathway" id="UPA00588">
    <property type="reaction ID" value="UER00649"/>
</dbReference>
<dbReference type="SMR" id="A0A553IJR2"/>
<keyword evidence="3 6" id="KW-0547">Nucleotide-binding</keyword>
<evidence type="ECO:0000313" key="10">
    <source>
        <dbReference type="EMBL" id="TRY00436.1"/>
    </source>
</evidence>
<comment type="similarity">
    <text evidence="6 7">Belongs to the adenylate kinase family.</text>
</comment>
<feature type="binding site" evidence="6">
    <location>
        <position position="129"/>
    </location>
    <ligand>
        <name>ATP</name>
        <dbReference type="ChEBI" id="CHEBI:30616"/>
    </ligand>
</feature>
<feature type="binding site" evidence="6">
    <location>
        <begin position="59"/>
        <end position="61"/>
    </location>
    <ligand>
        <name>AMP</name>
        <dbReference type="ChEBI" id="CHEBI:456215"/>
    </ligand>
</feature>
<evidence type="ECO:0000256" key="7">
    <source>
        <dbReference type="RuleBase" id="RU003330"/>
    </source>
</evidence>
<dbReference type="NCBIfam" id="NF001380">
    <property type="entry name" value="PRK00279.1-2"/>
    <property type="match status" value="1"/>
</dbReference>
<dbReference type="RefSeq" id="WP_012242065.1">
    <property type="nucleotide sequence ID" value="NZ_JACAOE010000001.1"/>
</dbReference>
<evidence type="ECO:0000256" key="4">
    <source>
        <dbReference type="ARBA" id="ARBA00022777"/>
    </source>
</evidence>
<evidence type="ECO:0000313" key="11">
    <source>
        <dbReference type="Proteomes" id="UP000315938"/>
    </source>
</evidence>
<feature type="binding site" evidence="6">
    <location>
        <position position="162"/>
    </location>
    <ligand>
        <name>AMP</name>
        <dbReference type="ChEBI" id="CHEBI:456215"/>
    </ligand>
</feature>
<dbReference type="GO" id="GO:0005737">
    <property type="term" value="C:cytoplasm"/>
    <property type="evidence" value="ECO:0007669"/>
    <property type="project" value="UniProtKB-SubCell"/>
</dbReference>
<dbReference type="CDD" id="cd01428">
    <property type="entry name" value="ADK"/>
    <property type="match status" value="1"/>
</dbReference>
<feature type="binding site" evidence="6">
    <location>
        <position position="201"/>
    </location>
    <ligand>
        <name>ATP</name>
        <dbReference type="ChEBI" id="CHEBI:30616"/>
    </ligand>
</feature>
<evidence type="ECO:0000259" key="9">
    <source>
        <dbReference type="Pfam" id="PF05191"/>
    </source>
</evidence>
<feature type="binding site" evidence="6">
    <location>
        <position position="173"/>
    </location>
    <ligand>
        <name>AMP</name>
        <dbReference type="ChEBI" id="CHEBI:456215"/>
    </ligand>
</feature>
<evidence type="ECO:0000256" key="6">
    <source>
        <dbReference type="HAMAP-Rule" id="MF_00235"/>
    </source>
</evidence>
<feature type="binding site" evidence="6">
    <location>
        <position position="33"/>
    </location>
    <ligand>
        <name>AMP</name>
        <dbReference type="ChEBI" id="CHEBI:456215"/>
    </ligand>
</feature>
<feature type="binding site" evidence="6">
    <location>
        <begin position="138"/>
        <end position="139"/>
    </location>
    <ligand>
        <name>ATP</name>
        <dbReference type="ChEBI" id="CHEBI:30616"/>
    </ligand>
</feature>
<comment type="catalytic activity">
    <reaction evidence="6 8">
        <text>AMP + ATP = 2 ADP</text>
        <dbReference type="Rhea" id="RHEA:12973"/>
        <dbReference type="ChEBI" id="CHEBI:30616"/>
        <dbReference type="ChEBI" id="CHEBI:456215"/>
        <dbReference type="ChEBI" id="CHEBI:456216"/>
        <dbReference type="EC" id="2.7.4.3"/>
    </reaction>
</comment>
<dbReference type="OMA" id="VYHEQTA"/>
<keyword evidence="6" id="KW-0862">Zinc</keyword>
<dbReference type="AlphaFoldDB" id="A0A553IJR2"/>
<dbReference type="InterPro" id="IPR027417">
    <property type="entry name" value="P-loop_NTPase"/>
</dbReference>
<evidence type="ECO:0000256" key="3">
    <source>
        <dbReference type="ARBA" id="ARBA00022741"/>
    </source>
</evidence>
<dbReference type="Pfam" id="PF05191">
    <property type="entry name" value="ADK_lid"/>
    <property type="match status" value="1"/>
</dbReference>
<comment type="subunit">
    <text evidence="6 8">Monomer.</text>
</comment>
<dbReference type="EMBL" id="VKID01000001">
    <property type="protein sequence ID" value="TRY00436.1"/>
    <property type="molecule type" value="Genomic_DNA"/>
</dbReference>
<keyword evidence="1 6" id="KW-0808">Transferase</keyword>
<keyword evidence="6" id="KW-0963">Cytoplasm</keyword>
<reference evidence="10 11" key="1">
    <citation type="submission" date="2019-07" db="EMBL/GenBank/DDBJ databases">
        <title>Genome sequence of Acholeplasma laidlawii strain with increased resistance to erythromycin.</title>
        <authorList>
            <person name="Medvedeva E.S."/>
            <person name="Baranova N.B."/>
            <person name="Siniagina M.N."/>
            <person name="Mouzykantov A."/>
            <person name="Chernova O.A."/>
            <person name="Chernov V.M."/>
        </authorList>
    </citation>
    <scope>NUCLEOTIDE SEQUENCE [LARGE SCALE GENOMIC DNA]</scope>
    <source>
        <strain evidence="10 11">PG8REry</strain>
    </source>
</reference>
<dbReference type="Pfam" id="PF00406">
    <property type="entry name" value="ADK"/>
    <property type="match status" value="1"/>
</dbReference>
<dbReference type="InterPro" id="IPR007862">
    <property type="entry name" value="Adenylate_kinase_lid-dom"/>
</dbReference>
<name>A0A553IJR2_ACHLA</name>
<comment type="domain">
    <text evidence="6">Consists of three domains, a large central CORE domain and two small peripheral domains, NMPbind and LID, which undergo movements during catalysis. The LID domain closes over the site of phosphoryl transfer upon ATP binding. Assembling and dissambling the active center during each catalytic cycle provides an effective means to prevent ATP hydrolysis. Some bacteria have evolved a zinc-coordinating structure that stabilizes the LID domain.</text>
</comment>
<feature type="binding site" evidence="6">
    <location>
        <position position="155"/>
    </location>
    <ligand>
        <name>Zn(2+)</name>
        <dbReference type="ChEBI" id="CHEBI:29105"/>
        <note>structural</note>
    </ligand>
</feature>
<organism evidence="10 11">
    <name type="scientific">Acholeplasma laidlawii</name>
    <dbReference type="NCBI Taxonomy" id="2148"/>
    <lineage>
        <taxon>Bacteria</taxon>
        <taxon>Bacillati</taxon>
        <taxon>Mycoplasmatota</taxon>
        <taxon>Mollicutes</taxon>
        <taxon>Acholeplasmatales</taxon>
        <taxon>Acholeplasmataceae</taxon>
        <taxon>Acholeplasma</taxon>
    </lineage>
</organism>
<dbReference type="SUPFAM" id="SSF52540">
    <property type="entry name" value="P-loop containing nucleoside triphosphate hydrolases"/>
    <property type="match status" value="1"/>
</dbReference>
<keyword evidence="6" id="KW-0479">Metal-binding</keyword>
<feature type="region of interest" description="LID" evidence="6">
    <location>
        <begin position="128"/>
        <end position="165"/>
    </location>
</feature>
<dbReference type="GO" id="GO:0004017">
    <property type="term" value="F:AMP kinase activity"/>
    <property type="evidence" value="ECO:0007669"/>
    <property type="project" value="UniProtKB-UniRule"/>
</dbReference>
<dbReference type="FunFam" id="3.40.50.300:FF:000106">
    <property type="entry name" value="Adenylate kinase mitochondrial"/>
    <property type="match status" value="1"/>
</dbReference>
<dbReference type="GO" id="GO:0044209">
    <property type="term" value="P:AMP salvage"/>
    <property type="evidence" value="ECO:0007669"/>
    <property type="project" value="UniProtKB-UniRule"/>
</dbReference>
<feature type="binding site" evidence="6">
    <location>
        <position position="94"/>
    </location>
    <ligand>
        <name>AMP</name>
        <dbReference type="ChEBI" id="CHEBI:456215"/>
    </ligand>
</feature>
<dbReference type="GO" id="GO:0008270">
    <property type="term" value="F:zinc ion binding"/>
    <property type="evidence" value="ECO:0007669"/>
    <property type="project" value="UniProtKB-UniRule"/>
</dbReference>